<organism evidence="2 3">
    <name type="scientific">Knipowitschia caucasica</name>
    <name type="common">Caucasian dwarf goby</name>
    <name type="synonym">Pomatoschistus caucasicus</name>
    <dbReference type="NCBI Taxonomy" id="637954"/>
    <lineage>
        <taxon>Eukaryota</taxon>
        <taxon>Metazoa</taxon>
        <taxon>Chordata</taxon>
        <taxon>Craniata</taxon>
        <taxon>Vertebrata</taxon>
        <taxon>Euteleostomi</taxon>
        <taxon>Actinopterygii</taxon>
        <taxon>Neopterygii</taxon>
        <taxon>Teleostei</taxon>
        <taxon>Neoteleostei</taxon>
        <taxon>Acanthomorphata</taxon>
        <taxon>Gobiaria</taxon>
        <taxon>Gobiiformes</taxon>
        <taxon>Gobioidei</taxon>
        <taxon>Gobiidae</taxon>
        <taxon>Gobiinae</taxon>
        <taxon>Knipowitschia</taxon>
    </lineage>
</organism>
<evidence type="ECO:0000256" key="1">
    <source>
        <dbReference type="SAM" id="MobiDB-lite"/>
    </source>
</evidence>
<feature type="compositionally biased region" description="Low complexity" evidence="1">
    <location>
        <begin position="139"/>
        <end position="153"/>
    </location>
</feature>
<reference evidence="2 3" key="1">
    <citation type="submission" date="2024-04" db="EMBL/GenBank/DDBJ databases">
        <authorList>
            <person name="Waldvogel A.-M."/>
            <person name="Schoenle A."/>
        </authorList>
    </citation>
    <scope>NUCLEOTIDE SEQUENCE [LARGE SCALE GENOMIC DNA]</scope>
</reference>
<proteinExistence type="predicted"/>
<evidence type="ECO:0000313" key="2">
    <source>
        <dbReference type="EMBL" id="CAL1567360.1"/>
    </source>
</evidence>
<name>A0AAV2IUK6_KNICA</name>
<dbReference type="Proteomes" id="UP001497482">
    <property type="component" value="Chromosome 1"/>
</dbReference>
<evidence type="ECO:0000313" key="3">
    <source>
        <dbReference type="Proteomes" id="UP001497482"/>
    </source>
</evidence>
<protein>
    <submittedName>
        <fullName evidence="2">Uncharacterized protein</fullName>
    </submittedName>
</protein>
<gene>
    <name evidence="2" type="ORF">KC01_LOCUS170</name>
</gene>
<feature type="region of interest" description="Disordered" evidence="1">
    <location>
        <begin position="114"/>
        <end position="153"/>
    </location>
</feature>
<keyword evidence="3" id="KW-1185">Reference proteome</keyword>
<dbReference type="AlphaFoldDB" id="A0AAV2IUK6"/>
<dbReference type="EMBL" id="OZ035823">
    <property type="protein sequence ID" value="CAL1567360.1"/>
    <property type="molecule type" value="Genomic_DNA"/>
</dbReference>
<accession>A0AAV2IUK6</accession>
<sequence>MNGVLLRRDVLSLEKLEAQLKACLCRFSFSKAKPSVLALSLLIHDIPSVQSEDMLEVTTQIQRHLKIRKSELSCWGERVACCLSVYSSAHCTKPDHRRLQWVISRRTAHTLHATRTVPELPTIPESNWDHNSEDSDTLSSGEESMCSGEEPLS</sequence>